<feature type="signal peptide" evidence="1">
    <location>
        <begin position="1"/>
        <end position="23"/>
    </location>
</feature>
<comment type="caution">
    <text evidence="3">The sequence shown here is derived from an EMBL/GenBank/DDBJ whole genome shotgun (WGS) entry which is preliminary data.</text>
</comment>
<protein>
    <submittedName>
        <fullName evidence="3">Alpha/beta hydrolase</fullName>
    </submittedName>
</protein>
<name>A0A2K3UXG1_9DEIO</name>
<organism evidence="3 4">
    <name type="scientific">Deinococcus koreensis</name>
    <dbReference type="NCBI Taxonomy" id="2054903"/>
    <lineage>
        <taxon>Bacteria</taxon>
        <taxon>Thermotogati</taxon>
        <taxon>Deinococcota</taxon>
        <taxon>Deinococci</taxon>
        <taxon>Deinococcales</taxon>
        <taxon>Deinococcaceae</taxon>
        <taxon>Deinococcus</taxon>
    </lineage>
</organism>
<dbReference type="OrthoDB" id="252464at2"/>
<dbReference type="RefSeq" id="WP_103311662.1">
    <property type="nucleotide sequence ID" value="NZ_PPPD01000001.1"/>
</dbReference>
<dbReference type="Pfam" id="PF12697">
    <property type="entry name" value="Abhydrolase_6"/>
    <property type="match status" value="1"/>
</dbReference>
<dbReference type="PANTHER" id="PTHR43798">
    <property type="entry name" value="MONOACYLGLYCEROL LIPASE"/>
    <property type="match status" value="1"/>
</dbReference>
<dbReference type="AlphaFoldDB" id="A0A2K3UXG1"/>
<keyword evidence="4" id="KW-1185">Reference proteome</keyword>
<dbReference type="InterPro" id="IPR050266">
    <property type="entry name" value="AB_hydrolase_sf"/>
</dbReference>
<feature type="chain" id="PRO_5014398641" evidence="1">
    <location>
        <begin position="24"/>
        <end position="235"/>
    </location>
</feature>
<feature type="domain" description="AB hydrolase-1" evidence="2">
    <location>
        <begin position="9"/>
        <end position="228"/>
    </location>
</feature>
<dbReference type="Proteomes" id="UP000236379">
    <property type="component" value="Unassembled WGS sequence"/>
</dbReference>
<gene>
    <name evidence="3" type="ORF">CVO96_07335</name>
</gene>
<evidence type="ECO:0000259" key="2">
    <source>
        <dbReference type="Pfam" id="PF12697"/>
    </source>
</evidence>
<proteinExistence type="predicted"/>
<dbReference type="Gene3D" id="3.40.50.1820">
    <property type="entry name" value="alpha/beta hydrolase"/>
    <property type="match status" value="1"/>
</dbReference>
<evidence type="ECO:0000256" key="1">
    <source>
        <dbReference type="SAM" id="SignalP"/>
    </source>
</evidence>
<accession>A0A2K3UXG1</accession>
<dbReference type="GO" id="GO:0016787">
    <property type="term" value="F:hydrolase activity"/>
    <property type="evidence" value="ECO:0007669"/>
    <property type="project" value="UniProtKB-KW"/>
</dbReference>
<evidence type="ECO:0000313" key="4">
    <source>
        <dbReference type="Proteomes" id="UP000236379"/>
    </source>
</evidence>
<evidence type="ECO:0000313" key="3">
    <source>
        <dbReference type="EMBL" id="PNY81219.1"/>
    </source>
</evidence>
<dbReference type="PANTHER" id="PTHR43798:SF29">
    <property type="entry name" value="AB HYDROLASE-1 DOMAIN-CONTAINING PROTEIN"/>
    <property type="match status" value="1"/>
</dbReference>
<dbReference type="EMBL" id="PPPD01000001">
    <property type="protein sequence ID" value="PNY81219.1"/>
    <property type="molecule type" value="Genomic_DNA"/>
</dbReference>
<reference evidence="3 4" key="1">
    <citation type="submission" date="2018-01" db="EMBL/GenBank/DDBJ databases">
        <title>Deinococcus koreensis sp. nov., a radiation-resistant bacterium isolated from river water.</title>
        <authorList>
            <person name="Choi A."/>
        </authorList>
    </citation>
    <scope>NUCLEOTIDE SEQUENCE [LARGE SCALE GENOMIC DNA]</scope>
    <source>
        <strain evidence="3 4">SJW1-2</strain>
    </source>
</reference>
<dbReference type="InterPro" id="IPR000073">
    <property type="entry name" value="AB_hydrolase_1"/>
</dbReference>
<dbReference type="SUPFAM" id="SSF53474">
    <property type="entry name" value="alpha/beta-Hydrolases"/>
    <property type="match status" value="1"/>
</dbReference>
<keyword evidence="3" id="KW-0378">Hydrolase</keyword>
<keyword evidence="1" id="KW-0732">Signal</keyword>
<dbReference type="InterPro" id="IPR029058">
    <property type="entry name" value="AB_hydrolase_fold"/>
</dbReference>
<sequence>MSASTPRTVLLLHAYPLSGAMWAAQEAALTSAGLRVTAPHLPGFGGRGGEIGSLADAARDLLAELPEGPLSVVGLSMGGYLALELLTQAPERFERVVLADTTARADDEAKRRDRRSQAGRVRLEGRGFLIEAAEKEHPAGTFHQIVPMIEAASLEGVAAALEAMAARPKRLDTLRALQAPLLVLVGEDDRVTPPALAREMAEAGRGDLVILPGAQHLSNLDQPAAFTRALLDFLA</sequence>